<dbReference type="KEGG" id="plia:E4191_12360"/>
<organism evidence="2 3">
    <name type="scientific">Paracoccus liaowanqingii</name>
    <dbReference type="NCBI Taxonomy" id="2560053"/>
    <lineage>
        <taxon>Bacteria</taxon>
        <taxon>Pseudomonadati</taxon>
        <taxon>Pseudomonadota</taxon>
        <taxon>Alphaproteobacteria</taxon>
        <taxon>Rhodobacterales</taxon>
        <taxon>Paracoccaceae</taxon>
        <taxon>Paracoccus</taxon>
    </lineage>
</organism>
<dbReference type="PANTHER" id="PTHR37461:SF1">
    <property type="entry name" value="ANTI-SIGMA-K FACTOR RSKA"/>
    <property type="match status" value="1"/>
</dbReference>
<dbReference type="EMBL" id="CP038439">
    <property type="protein sequence ID" value="QBX35401.1"/>
    <property type="molecule type" value="Genomic_DNA"/>
</dbReference>
<dbReference type="InterPro" id="IPR018764">
    <property type="entry name" value="RskA_C"/>
</dbReference>
<protein>
    <recommendedName>
        <fullName evidence="1">Anti-sigma K factor RskA C-terminal domain-containing protein</fullName>
    </recommendedName>
</protein>
<proteinExistence type="predicted"/>
<reference evidence="3" key="1">
    <citation type="submission" date="2019-03" db="EMBL/GenBank/DDBJ databases">
        <authorList>
            <person name="Li J."/>
        </authorList>
    </citation>
    <scope>NUCLEOTIDE SEQUENCE [LARGE SCALE GENOMIC DNA]</scope>
    <source>
        <strain evidence="3">2251</strain>
    </source>
</reference>
<evidence type="ECO:0000259" key="1">
    <source>
        <dbReference type="Pfam" id="PF10099"/>
    </source>
</evidence>
<dbReference type="InterPro" id="IPR051474">
    <property type="entry name" value="Anti-sigma-K/W_factor"/>
</dbReference>
<dbReference type="Pfam" id="PF10099">
    <property type="entry name" value="RskA_C"/>
    <property type="match status" value="1"/>
</dbReference>
<dbReference type="PANTHER" id="PTHR37461">
    <property type="entry name" value="ANTI-SIGMA-K FACTOR RSKA"/>
    <property type="match status" value="1"/>
</dbReference>
<sequence length="240" mass="24840">MTPDTPLTPAEDDEVLAAELALGLLDGAVAEAAVARLSQDPGFARAVRGWQERLAGLAEGLTPVMAPARARQAIRERLGHARPPLANDPTARPAWWRGPAGWLAGLLAVAATVALLWQPGQPGPEAPMAPGAPVYQAQLSGADAVLQAAARIEGRDVRIALESGAAPEGRDWEVWWIGSEDATPVSMGVMPRDGEMRMTLPEGMEPSPLVRLALSDEPAGGSPTGQATGPVVAIAGLTAL</sequence>
<dbReference type="GO" id="GO:0006417">
    <property type="term" value="P:regulation of translation"/>
    <property type="evidence" value="ECO:0007669"/>
    <property type="project" value="TreeGrafter"/>
</dbReference>
<evidence type="ECO:0000313" key="3">
    <source>
        <dbReference type="Proteomes" id="UP000296374"/>
    </source>
</evidence>
<dbReference type="AlphaFoldDB" id="A0A4P7HQ36"/>
<dbReference type="Proteomes" id="UP000296374">
    <property type="component" value="Chromosome"/>
</dbReference>
<accession>A0A4P7HQ36</accession>
<feature type="domain" description="Anti-sigma K factor RskA C-terminal" evidence="1">
    <location>
        <begin position="107"/>
        <end position="231"/>
    </location>
</feature>
<evidence type="ECO:0000313" key="2">
    <source>
        <dbReference type="EMBL" id="QBX35401.1"/>
    </source>
</evidence>
<dbReference type="GO" id="GO:0016989">
    <property type="term" value="F:sigma factor antagonist activity"/>
    <property type="evidence" value="ECO:0007669"/>
    <property type="project" value="TreeGrafter"/>
</dbReference>
<dbReference type="GO" id="GO:0005886">
    <property type="term" value="C:plasma membrane"/>
    <property type="evidence" value="ECO:0007669"/>
    <property type="project" value="InterPro"/>
</dbReference>
<gene>
    <name evidence="2" type="ORF">E4191_12360</name>
</gene>
<dbReference type="RefSeq" id="WP_135313681.1">
    <property type="nucleotide sequence ID" value="NZ_CP038439.1"/>
</dbReference>
<name>A0A4P7HQ36_9RHOB</name>